<evidence type="ECO:0000313" key="1">
    <source>
        <dbReference type="EMBL" id="RED99404.1"/>
    </source>
</evidence>
<dbReference type="AlphaFoldDB" id="A0A3D9L4R7"/>
<dbReference type="OrthoDB" id="982914at2"/>
<dbReference type="PROSITE" id="PS51257">
    <property type="entry name" value="PROKAR_LIPOPROTEIN"/>
    <property type="match status" value="1"/>
</dbReference>
<dbReference type="Proteomes" id="UP000256779">
    <property type="component" value="Unassembled WGS sequence"/>
</dbReference>
<protein>
    <submittedName>
        <fullName evidence="1">Uncharacterized protein</fullName>
    </submittedName>
</protein>
<keyword evidence="2" id="KW-1185">Reference proteome</keyword>
<accession>A0A3D9L4R7</accession>
<reference evidence="1 2" key="1">
    <citation type="submission" date="2018-07" db="EMBL/GenBank/DDBJ databases">
        <title>Genomic Encyclopedia of Type Strains, Phase IV (KMG-IV): sequencing the most valuable type-strain genomes for metagenomic binning, comparative biology and taxonomic classification.</title>
        <authorList>
            <person name="Goeker M."/>
        </authorList>
    </citation>
    <scope>NUCLEOTIDE SEQUENCE [LARGE SCALE GENOMIC DNA]</scope>
    <source>
        <strain evidence="1 2">DSM 4134</strain>
    </source>
</reference>
<sequence length="159" mass="18333">MHTLKLTLRSFALFSLLAACQETNNRQLSDGFQVRIGQICGWCAGEHELALSAETYSYTYDHACDDELDVPEQFFDTPDQDWHELTRHYHKQDFAKETIATCNVCADGCDYWVIVSDGEFSHEIRFGNPKEVKTRSVRIFSKKLVTLLKEAQEEFGQEQ</sequence>
<comment type="caution">
    <text evidence="1">The sequence shown here is derived from an EMBL/GenBank/DDBJ whole genome shotgun (WGS) entry which is preliminary data.</text>
</comment>
<organism evidence="1 2">
    <name type="scientific">Marinoscillum furvescens DSM 4134</name>
    <dbReference type="NCBI Taxonomy" id="1122208"/>
    <lineage>
        <taxon>Bacteria</taxon>
        <taxon>Pseudomonadati</taxon>
        <taxon>Bacteroidota</taxon>
        <taxon>Cytophagia</taxon>
        <taxon>Cytophagales</taxon>
        <taxon>Reichenbachiellaceae</taxon>
        <taxon>Marinoscillum</taxon>
    </lineage>
</organism>
<evidence type="ECO:0000313" key="2">
    <source>
        <dbReference type="Proteomes" id="UP000256779"/>
    </source>
</evidence>
<name>A0A3D9L4R7_MARFU</name>
<dbReference type="RefSeq" id="WP_115867942.1">
    <property type="nucleotide sequence ID" value="NZ_QREG01000008.1"/>
</dbReference>
<gene>
    <name evidence="1" type="ORF">C7460_10820</name>
</gene>
<dbReference type="EMBL" id="QREG01000008">
    <property type="protein sequence ID" value="RED99404.1"/>
    <property type="molecule type" value="Genomic_DNA"/>
</dbReference>
<proteinExistence type="predicted"/>